<protein>
    <submittedName>
        <fullName evidence="1">Uncharacterized protein</fullName>
    </submittedName>
</protein>
<accession>A0A0E9RY66</accession>
<organism evidence="1">
    <name type="scientific">Anguilla anguilla</name>
    <name type="common">European freshwater eel</name>
    <name type="synonym">Muraena anguilla</name>
    <dbReference type="NCBI Taxonomy" id="7936"/>
    <lineage>
        <taxon>Eukaryota</taxon>
        <taxon>Metazoa</taxon>
        <taxon>Chordata</taxon>
        <taxon>Craniata</taxon>
        <taxon>Vertebrata</taxon>
        <taxon>Euteleostomi</taxon>
        <taxon>Actinopterygii</taxon>
        <taxon>Neopterygii</taxon>
        <taxon>Teleostei</taxon>
        <taxon>Anguilliformes</taxon>
        <taxon>Anguillidae</taxon>
        <taxon>Anguilla</taxon>
    </lineage>
</organism>
<sequence>MGGTHPPLAGLV</sequence>
<evidence type="ECO:0000313" key="1">
    <source>
        <dbReference type="EMBL" id="JAH34179.1"/>
    </source>
</evidence>
<reference evidence="1" key="2">
    <citation type="journal article" date="2015" name="Fish Shellfish Immunol.">
        <title>Early steps in the European eel (Anguilla anguilla)-Vibrio vulnificus interaction in the gills: Role of the RtxA13 toxin.</title>
        <authorList>
            <person name="Callol A."/>
            <person name="Pajuelo D."/>
            <person name="Ebbesson L."/>
            <person name="Teles M."/>
            <person name="MacKenzie S."/>
            <person name="Amaro C."/>
        </authorList>
    </citation>
    <scope>NUCLEOTIDE SEQUENCE</scope>
</reference>
<dbReference type="EMBL" id="GBXM01026661">
    <property type="protein sequence ID" value="JAH81916.1"/>
    <property type="molecule type" value="Transcribed_RNA"/>
</dbReference>
<proteinExistence type="predicted"/>
<name>A0A0E9RY66_ANGAN</name>
<reference evidence="1" key="1">
    <citation type="submission" date="2014-11" db="EMBL/GenBank/DDBJ databases">
        <authorList>
            <person name="Amaro Gonzalez C."/>
        </authorList>
    </citation>
    <scope>NUCLEOTIDE SEQUENCE</scope>
</reference>
<dbReference type="EMBL" id="GBXM01074398">
    <property type="protein sequence ID" value="JAH34179.1"/>
    <property type="molecule type" value="Transcribed_RNA"/>
</dbReference>